<evidence type="ECO:0000313" key="2">
    <source>
        <dbReference type="Proteomes" id="UP000189970"/>
    </source>
</evidence>
<reference evidence="1 2" key="1">
    <citation type="submission" date="2017-02" db="EMBL/GenBank/DDBJ databases">
        <title>Vagococcus cremeus sp. nov., isolated from the small intestine of a marten, Martes flavigula.</title>
        <authorList>
            <person name="Tak E.J."/>
            <person name="Bae J.-W."/>
        </authorList>
    </citation>
    <scope>NUCLEOTIDE SEQUENCE [LARGE SCALE GENOMIC DNA]</scope>
    <source>
        <strain evidence="1 2">D7T301</strain>
    </source>
</reference>
<dbReference type="Proteomes" id="UP000189970">
    <property type="component" value="Unassembled WGS sequence"/>
</dbReference>
<dbReference type="AlphaFoldDB" id="A0A1V4DE67"/>
<dbReference type="EMBL" id="MVAB01000001">
    <property type="protein sequence ID" value="OPF86743.1"/>
    <property type="molecule type" value="Genomic_DNA"/>
</dbReference>
<protein>
    <submittedName>
        <fullName evidence="1">Uncharacterized protein</fullName>
    </submittedName>
</protein>
<gene>
    <name evidence="1" type="ORF">BW731_00295</name>
</gene>
<comment type="caution">
    <text evidence="1">The sequence shown here is derived from an EMBL/GenBank/DDBJ whole genome shotgun (WGS) entry which is preliminary data.</text>
</comment>
<accession>A0A1V4DE67</accession>
<organism evidence="1 2">
    <name type="scientific">Vagococcus martis</name>
    <dbReference type="NCBI Taxonomy" id="1768210"/>
    <lineage>
        <taxon>Bacteria</taxon>
        <taxon>Bacillati</taxon>
        <taxon>Bacillota</taxon>
        <taxon>Bacilli</taxon>
        <taxon>Lactobacillales</taxon>
        <taxon>Enterococcaceae</taxon>
        <taxon>Vagococcus</taxon>
    </lineage>
</organism>
<keyword evidence="2" id="KW-1185">Reference proteome</keyword>
<proteinExistence type="predicted"/>
<evidence type="ECO:0000313" key="1">
    <source>
        <dbReference type="EMBL" id="OPF86743.1"/>
    </source>
</evidence>
<sequence length="179" mass="21220">MYFQELKNLKIYLSELQTLKEYQLKTMNSAVDSLDFWLISRSLHARNRLNPLQFASDTGLSWDISTELFELLEEKKVFIRFYELWSEDGMECLIRTDNVENITSKETFYNSMTDEYEVVNSEFIDIWYKLLVNPQESLKSREMQEKKVNAPTFSPSNTIENPEVSEMLNKIITRKGRSK</sequence>
<dbReference type="RefSeq" id="WP_079344704.1">
    <property type="nucleotide sequence ID" value="NZ_MVAB01000001.1"/>
</dbReference>
<name>A0A1V4DE67_9ENTE</name>